<protein>
    <recommendedName>
        <fullName evidence="3">DUF3871 family protein</fullName>
    </recommendedName>
</protein>
<keyword evidence="2" id="KW-1185">Reference proteome</keyword>
<dbReference type="InterPro" id="IPR024353">
    <property type="entry name" value="DUF3871"/>
</dbReference>
<evidence type="ECO:0000313" key="1">
    <source>
        <dbReference type="EMBL" id="SNR68658.1"/>
    </source>
</evidence>
<gene>
    <name evidence="1" type="ORF">SAMN06265371_108216</name>
</gene>
<sequence>MELIANSNQVIPTEQVITSVSEGNFIEANTEQVALNHLQKKCIIPVFSKDNESTISHYQFISKAKEVVQGLFPDLLVKEPNIRVSHVVKGRIPSAIGKPAKELLEHEKTIYYERCAFLIDIPEIKQIVNGNELSLSVGGVRAYNQENLYSKKSMEKFKVFIGFKNQVCTNLCIATDGFSNEIRIASINELSDKMSNLFSGYNKEKHLGNMERMNMFQLSESQFAHFIGKLRMYQYLDKPTQNKVFPLTLNDSQVNKVVKDYFECPNFGRNSEGSINLWNLYNLCTEANKSSYIDSNFERNVNAYELINNLGNSLQNSTPNWLLT</sequence>
<dbReference type="RefSeq" id="WP_089382410.1">
    <property type="nucleotide sequence ID" value="NZ_FZNT01000008.1"/>
</dbReference>
<dbReference type="OrthoDB" id="995338at2"/>
<dbReference type="Proteomes" id="UP000198384">
    <property type="component" value="Unassembled WGS sequence"/>
</dbReference>
<proteinExistence type="predicted"/>
<organism evidence="1 2">
    <name type="scientific">Lutibacter agarilyticus</name>
    <dbReference type="NCBI Taxonomy" id="1109740"/>
    <lineage>
        <taxon>Bacteria</taxon>
        <taxon>Pseudomonadati</taxon>
        <taxon>Bacteroidota</taxon>
        <taxon>Flavobacteriia</taxon>
        <taxon>Flavobacteriales</taxon>
        <taxon>Flavobacteriaceae</taxon>
        <taxon>Lutibacter</taxon>
    </lineage>
</organism>
<name>A0A238YCX5_9FLAO</name>
<reference evidence="1 2" key="1">
    <citation type="submission" date="2017-06" db="EMBL/GenBank/DDBJ databases">
        <authorList>
            <person name="Kim H.J."/>
            <person name="Triplett B.A."/>
        </authorList>
    </citation>
    <scope>NUCLEOTIDE SEQUENCE [LARGE SCALE GENOMIC DNA]</scope>
    <source>
        <strain evidence="1 2">DSM 29150</strain>
    </source>
</reference>
<accession>A0A238YCX5</accession>
<evidence type="ECO:0000313" key="2">
    <source>
        <dbReference type="Proteomes" id="UP000198384"/>
    </source>
</evidence>
<evidence type="ECO:0008006" key="3">
    <source>
        <dbReference type="Google" id="ProtNLM"/>
    </source>
</evidence>
<dbReference type="AlphaFoldDB" id="A0A238YCX5"/>
<dbReference type="EMBL" id="FZNT01000008">
    <property type="protein sequence ID" value="SNR68658.1"/>
    <property type="molecule type" value="Genomic_DNA"/>
</dbReference>
<dbReference type="Pfam" id="PF12987">
    <property type="entry name" value="DUF3871"/>
    <property type="match status" value="1"/>
</dbReference>